<gene>
    <name evidence="2" type="ORF">CYMTET_27251</name>
</gene>
<feature type="non-terminal residue" evidence="2">
    <location>
        <position position="1"/>
    </location>
</feature>
<accession>A0AAE0FQD9</accession>
<feature type="compositionally biased region" description="Basic and acidic residues" evidence="1">
    <location>
        <begin position="363"/>
        <end position="374"/>
    </location>
</feature>
<comment type="caution">
    <text evidence="2">The sequence shown here is derived from an EMBL/GenBank/DDBJ whole genome shotgun (WGS) entry which is preliminary data.</text>
</comment>
<feature type="region of interest" description="Disordered" evidence="1">
    <location>
        <begin position="402"/>
        <end position="426"/>
    </location>
</feature>
<dbReference type="EMBL" id="LGRX02014890">
    <property type="protein sequence ID" value="KAK3263979.1"/>
    <property type="molecule type" value="Genomic_DNA"/>
</dbReference>
<evidence type="ECO:0000313" key="2">
    <source>
        <dbReference type="EMBL" id="KAK3263979.1"/>
    </source>
</evidence>
<feature type="region of interest" description="Disordered" evidence="1">
    <location>
        <begin position="473"/>
        <end position="550"/>
    </location>
</feature>
<dbReference type="AlphaFoldDB" id="A0AAE0FQD9"/>
<evidence type="ECO:0000256" key="1">
    <source>
        <dbReference type="SAM" id="MobiDB-lite"/>
    </source>
</evidence>
<dbReference type="Proteomes" id="UP001190700">
    <property type="component" value="Unassembled WGS sequence"/>
</dbReference>
<reference evidence="2 3" key="1">
    <citation type="journal article" date="2015" name="Genome Biol. Evol.">
        <title>Comparative Genomics of a Bacterivorous Green Alga Reveals Evolutionary Causalities and Consequences of Phago-Mixotrophic Mode of Nutrition.</title>
        <authorList>
            <person name="Burns J.A."/>
            <person name="Paasch A."/>
            <person name="Narechania A."/>
            <person name="Kim E."/>
        </authorList>
    </citation>
    <scope>NUCLEOTIDE SEQUENCE [LARGE SCALE GENOMIC DNA]</scope>
    <source>
        <strain evidence="2 3">PLY_AMNH</strain>
    </source>
</reference>
<organism evidence="2 3">
    <name type="scientific">Cymbomonas tetramitiformis</name>
    <dbReference type="NCBI Taxonomy" id="36881"/>
    <lineage>
        <taxon>Eukaryota</taxon>
        <taxon>Viridiplantae</taxon>
        <taxon>Chlorophyta</taxon>
        <taxon>Pyramimonadophyceae</taxon>
        <taxon>Pyramimonadales</taxon>
        <taxon>Pyramimonadaceae</taxon>
        <taxon>Cymbomonas</taxon>
    </lineage>
</organism>
<feature type="region of interest" description="Disordered" evidence="1">
    <location>
        <begin position="363"/>
        <end position="389"/>
    </location>
</feature>
<feature type="compositionally biased region" description="Polar residues" evidence="1">
    <location>
        <begin position="375"/>
        <end position="385"/>
    </location>
</feature>
<sequence length="550" mass="60823">VEVDSNRKRSLSKQSLMNLLNLKGSSSALMMDEDAAPLKWEEVGNNRVTRNPLAASILIAAVNNPLVDQAEEDNESSPKFIMAKTMERRVNPLQAHRISDVTSTTEHLNPLCDDAHVTKGESTPDTVGGYLSRINPLFDQSELAQNQPATRRKSIYEEMINMAPDEDEEPTRADNVLNELTPPELLDEIMGLLEVDMSSLVKSISGLPAWHMSTINRKLEHARLAVEDIALQSTSSSCGQIEILVARATEVFDGLQEAQDLVKSWSRTQEISRKRGVQQKWQHAARSSKLTGLAAAVAQVRSKMHHVATDSLDENVMEASQRPRGQSLGHMRLERSRSLADNEISDELRAKLLKRKKLVSLASRKEGQQLEHTHGSQQDSPSATPGPSEAELLQDVELVANSDQTLENTRRNMRSGSTSDNDISTDLDSELRDKLLKQRTAQVAEAFREATEDVKPKERSKKRYSIKRVSFITPSSSDSDTIGDIGDSSRSSSTGQASLRSKWAKKIQNVLEVPHNEGELSSNLESPAPPPTVRPPDENPDSPPAAYQDL</sequence>
<protein>
    <submittedName>
        <fullName evidence="2">Uncharacterized protein</fullName>
    </submittedName>
</protein>
<feature type="compositionally biased region" description="Low complexity" evidence="1">
    <location>
        <begin position="473"/>
        <end position="495"/>
    </location>
</feature>
<keyword evidence="3" id="KW-1185">Reference proteome</keyword>
<proteinExistence type="predicted"/>
<evidence type="ECO:0000313" key="3">
    <source>
        <dbReference type="Proteomes" id="UP001190700"/>
    </source>
</evidence>
<name>A0AAE0FQD9_9CHLO</name>